<proteinExistence type="inferred from homology"/>
<dbReference type="EC" id="5.4.99.12" evidence="4"/>
<dbReference type="InterPro" id="IPR020094">
    <property type="entry name" value="TruA/RsuA/RluB/E/F_N"/>
</dbReference>
<dbReference type="Gene3D" id="3.30.70.660">
    <property type="entry name" value="Pseudouridine synthase I, catalytic domain, C-terminal subdomain"/>
    <property type="match status" value="1"/>
</dbReference>
<dbReference type="Proteomes" id="UP001530400">
    <property type="component" value="Unassembled WGS sequence"/>
</dbReference>
<dbReference type="EMBL" id="JALLPJ020001330">
    <property type="protein sequence ID" value="KAL3769540.1"/>
    <property type="molecule type" value="Genomic_DNA"/>
</dbReference>
<feature type="domain" description="Pseudouridine synthase I TruA alpha/beta" evidence="6">
    <location>
        <begin position="105"/>
        <end position="163"/>
    </location>
</feature>
<evidence type="ECO:0000313" key="7">
    <source>
        <dbReference type="EMBL" id="KAL3769540.1"/>
    </source>
</evidence>
<gene>
    <name evidence="7" type="ORF">ACHAWO_011053</name>
</gene>
<name>A0ABD3N0A9_9STRA</name>
<dbReference type="HAMAP" id="MF_00171">
    <property type="entry name" value="TruA"/>
    <property type="match status" value="1"/>
</dbReference>
<keyword evidence="5" id="KW-0732">Signal</keyword>
<sequence>MLKKMIVLSLVTVAVRARCGYRIQPTFVNSANQKRSHAHNISSLQFLHHGRRKQKYAYKRYLAKSRDVSSDAEINLLHNSINAATDEANDSAPEKNTRTRFRARVSYCGTPFYGWQLQPGKPTVQGEIEAALTRRFHRRIPVVGAGRTDSGVHARGQAIHFDLFPNEIPFEQPKPPEVEGESLPVMANEERKKSDIFCSELENSMNRLVCLDIRMFALQLAPFTWDVSSTNENDEDGSYEDEFAAENDTVSPQVYARPWHVIQRAESKWYSYRLSFGPTLWNPMERFTRTHFVHRPSFTDLSQGNVEPYATTPKDIQRLQSIFKLFEGTHDFGAFGGQLDQNAKKRNDGKPINTIRTVYRVELVKEPNYSFGRSNPVEHQHGFIGEEGNYRIDFLLKGALYKMVRNMVGTAIEVWLGRMTEDQLIELLKIESDERRGDRRNNPCKPAPPEGLTLECVYYNDGF</sequence>
<dbReference type="SUPFAM" id="SSF55120">
    <property type="entry name" value="Pseudouridine synthase"/>
    <property type="match status" value="1"/>
</dbReference>
<dbReference type="Pfam" id="PF01416">
    <property type="entry name" value="PseudoU_synth_1"/>
    <property type="match status" value="2"/>
</dbReference>
<keyword evidence="3 4" id="KW-0413">Isomerase</keyword>
<dbReference type="AlphaFoldDB" id="A0ABD3N0A9"/>
<evidence type="ECO:0000256" key="4">
    <source>
        <dbReference type="RuleBase" id="RU003792"/>
    </source>
</evidence>
<evidence type="ECO:0000256" key="2">
    <source>
        <dbReference type="ARBA" id="ARBA00022694"/>
    </source>
</evidence>
<feature type="domain" description="Pseudouridine synthase I TruA alpha/beta" evidence="6">
    <location>
        <begin position="323"/>
        <end position="460"/>
    </location>
</feature>
<organism evidence="7 8">
    <name type="scientific">Cyclotella atomus</name>
    <dbReference type="NCBI Taxonomy" id="382360"/>
    <lineage>
        <taxon>Eukaryota</taxon>
        <taxon>Sar</taxon>
        <taxon>Stramenopiles</taxon>
        <taxon>Ochrophyta</taxon>
        <taxon>Bacillariophyta</taxon>
        <taxon>Coscinodiscophyceae</taxon>
        <taxon>Thalassiosirophycidae</taxon>
        <taxon>Stephanodiscales</taxon>
        <taxon>Stephanodiscaceae</taxon>
        <taxon>Cyclotella</taxon>
    </lineage>
</organism>
<dbReference type="GO" id="GO:0160147">
    <property type="term" value="F:tRNA pseudouridine(38-40) synthase activity"/>
    <property type="evidence" value="ECO:0007669"/>
    <property type="project" value="UniProtKB-EC"/>
</dbReference>
<protein>
    <recommendedName>
        <fullName evidence="4">tRNA pseudouridine synthase</fullName>
        <ecNumber evidence="4">5.4.99.12</ecNumber>
    </recommendedName>
</protein>
<dbReference type="InterPro" id="IPR020095">
    <property type="entry name" value="PsdUridine_synth_TruA_C"/>
</dbReference>
<dbReference type="InterPro" id="IPR020097">
    <property type="entry name" value="PsdUridine_synth_TruA_a/b_dom"/>
</dbReference>
<evidence type="ECO:0000256" key="1">
    <source>
        <dbReference type="ARBA" id="ARBA00009375"/>
    </source>
</evidence>
<comment type="caution">
    <text evidence="7">The sequence shown here is derived from an EMBL/GenBank/DDBJ whole genome shotgun (WGS) entry which is preliminary data.</text>
</comment>
<keyword evidence="2 4" id="KW-0819">tRNA processing</keyword>
<feature type="chain" id="PRO_5044798162" description="tRNA pseudouridine synthase" evidence="5">
    <location>
        <begin position="18"/>
        <end position="463"/>
    </location>
</feature>
<evidence type="ECO:0000313" key="8">
    <source>
        <dbReference type="Proteomes" id="UP001530400"/>
    </source>
</evidence>
<comment type="catalytic activity">
    <reaction evidence="4">
        <text>uridine(38/39/40) in tRNA = pseudouridine(38/39/40) in tRNA</text>
        <dbReference type="Rhea" id="RHEA:22376"/>
        <dbReference type="Rhea" id="RHEA-COMP:10085"/>
        <dbReference type="Rhea" id="RHEA-COMP:10087"/>
        <dbReference type="ChEBI" id="CHEBI:65314"/>
        <dbReference type="ChEBI" id="CHEBI:65315"/>
        <dbReference type="EC" id="5.4.99.12"/>
    </reaction>
</comment>
<feature type="signal peptide" evidence="5">
    <location>
        <begin position="1"/>
        <end position="17"/>
    </location>
</feature>
<accession>A0ABD3N0A9</accession>
<dbReference type="Gene3D" id="3.30.70.580">
    <property type="entry name" value="Pseudouridine synthase I, catalytic domain, N-terminal subdomain"/>
    <property type="match status" value="1"/>
</dbReference>
<dbReference type="GO" id="GO:0008033">
    <property type="term" value="P:tRNA processing"/>
    <property type="evidence" value="ECO:0007669"/>
    <property type="project" value="UniProtKB-KW"/>
</dbReference>
<evidence type="ECO:0000256" key="3">
    <source>
        <dbReference type="ARBA" id="ARBA00023235"/>
    </source>
</evidence>
<keyword evidence="8" id="KW-1185">Reference proteome</keyword>
<evidence type="ECO:0000256" key="5">
    <source>
        <dbReference type="SAM" id="SignalP"/>
    </source>
</evidence>
<reference evidence="7 8" key="1">
    <citation type="submission" date="2024-10" db="EMBL/GenBank/DDBJ databases">
        <title>Updated reference genomes for cyclostephanoid diatoms.</title>
        <authorList>
            <person name="Roberts W.R."/>
            <person name="Alverson A.J."/>
        </authorList>
    </citation>
    <scope>NUCLEOTIDE SEQUENCE [LARGE SCALE GENOMIC DNA]</scope>
    <source>
        <strain evidence="7 8">AJA010-31</strain>
    </source>
</reference>
<dbReference type="InterPro" id="IPR001406">
    <property type="entry name" value="PsdUridine_synth_TruA"/>
</dbReference>
<dbReference type="InterPro" id="IPR020103">
    <property type="entry name" value="PsdUridine_synth_cat_dom_sf"/>
</dbReference>
<evidence type="ECO:0000259" key="6">
    <source>
        <dbReference type="Pfam" id="PF01416"/>
    </source>
</evidence>
<dbReference type="PANTHER" id="PTHR11142:SF0">
    <property type="entry name" value="TRNA PSEUDOURIDINE SYNTHASE-LIKE 1"/>
    <property type="match status" value="1"/>
</dbReference>
<comment type="similarity">
    <text evidence="1 4">Belongs to the tRNA pseudouridine synthase TruA family.</text>
</comment>
<dbReference type="PANTHER" id="PTHR11142">
    <property type="entry name" value="PSEUDOURIDYLATE SYNTHASE"/>
    <property type="match status" value="1"/>
</dbReference>